<dbReference type="EMBL" id="CAMXCT010003779">
    <property type="protein sequence ID" value="CAI4006199.1"/>
    <property type="molecule type" value="Genomic_DNA"/>
</dbReference>
<feature type="region of interest" description="Disordered" evidence="1">
    <location>
        <begin position="792"/>
        <end position="821"/>
    </location>
</feature>
<feature type="compositionally biased region" description="Polar residues" evidence="1">
    <location>
        <begin position="802"/>
        <end position="821"/>
    </location>
</feature>
<dbReference type="PANTHER" id="PTHR48050">
    <property type="entry name" value="STEROL 3-BETA-GLUCOSYLTRANSFERASE"/>
    <property type="match status" value="1"/>
</dbReference>
<dbReference type="AlphaFoldDB" id="A0A9P1DBV8"/>
<dbReference type="OrthoDB" id="443615at2759"/>
<feature type="compositionally biased region" description="Acidic residues" evidence="1">
    <location>
        <begin position="792"/>
        <end position="801"/>
    </location>
</feature>
<gene>
    <name evidence="2" type="ORF">C1SCF055_LOCUS31858</name>
</gene>
<proteinExistence type="predicted"/>
<dbReference type="Gene3D" id="3.40.50.2000">
    <property type="entry name" value="Glycogen Phosphorylase B"/>
    <property type="match status" value="2"/>
</dbReference>
<evidence type="ECO:0000313" key="4">
    <source>
        <dbReference type="EMBL" id="CAL4793511.1"/>
    </source>
</evidence>
<dbReference type="EMBL" id="CAMXCT030003779">
    <property type="protein sequence ID" value="CAL4793511.1"/>
    <property type="molecule type" value="Genomic_DNA"/>
</dbReference>
<protein>
    <submittedName>
        <fullName evidence="4">Sterol 3-beta-glucosyltransferase</fullName>
    </submittedName>
</protein>
<accession>A0A9P1DBV8</accession>
<sequence>MDVTKIPLPVKDTVPTERFTMIRITVQGCKNFPSRVLRRSARSSVQIKVRELPPNNPEGDASLPIPASFEFPNGHLEDDCVEFDPPRFFQTDLETHRSWKLDMKVCDHFGVEVAYAKIGLDELAGKATWCLLLQSPYDHNPLYAVDTACVHRSRRLTNKGILVRSPALLMLDVEIIGGVRRQDIYKMRSMRSNVSLSSGRVGGYIPGLGPRRRRNSRTRVFMVTRGTRGDVQPFVALARGLILDHNCEVVICTELNWKSFIKSFRSGLPEGTLRFRPAGGDTMAQTRTAMSQLITWEGQHYDFLQSLIFSAQERNFFPSEGCCYFWAAEEMPDFIVFGFTMCHLAMILGEGLRIPIVGFICQPDHKIEERRDISTHLDRLLGPTRQAMNSEGFNAALMSIVQQMSMRGVGLNRLRKTRGLWTMPAGLSDTMAHFEELRKKEVPMIVPISEIALGDYKEQLPQYVFTDFIFLRTVQDTLDDELSGFVQQALRSGRRLVLMTFSSMPVGERTILDMAIEACTSEQLVFPPRRLNGHITSTSTLGSLGSLGVAVIAMTSGQDHDPAPPETMTKAKLLAQEGRLLIRSSGCSFAALFPKLDALIGQGGLGVTSEALRAGVPVITSGILLLDQRWWAARVTELGCGSKPVKVDRLLNWDHSNDSTRLVKLLRLALDTSEEGNWTSRSKQVAKDIARVAGHDPDGVKRNAQEVFLKGTTQSVVLEDCYAENRDACSCLARQAKCCCRCVERCLRCIFFMNLPTLFYVLLLVLSECLCCGPCRRRCRCFCSKKEQMIESGDESTDDVEGSSSDESTHRFNATRSSGIDASRTSLGSLALSHPVSP</sequence>
<comment type="caution">
    <text evidence="2">The sequence shown here is derived from an EMBL/GenBank/DDBJ whole genome shotgun (WGS) entry which is preliminary data.</text>
</comment>
<evidence type="ECO:0000313" key="3">
    <source>
        <dbReference type="EMBL" id="CAL1159574.1"/>
    </source>
</evidence>
<organism evidence="2">
    <name type="scientific">Cladocopium goreaui</name>
    <dbReference type="NCBI Taxonomy" id="2562237"/>
    <lineage>
        <taxon>Eukaryota</taxon>
        <taxon>Sar</taxon>
        <taxon>Alveolata</taxon>
        <taxon>Dinophyceae</taxon>
        <taxon>Suessiales</taxon>
        <taxon>Symbiodiniaceae</taxon>
        <taxon>Cladocopium</taxon>
    </lineage>
</organism>
<reference evidence="3" key="2">
    <citation type="submission" date="2024-04" db="EMBL/GenBank/DDBJ databases">
        <authorList>
            <person name="Chen Y."/>
            <person name="Shah S."/>
            <person name="Dougan E. K."/>
            <person name="Thang M."/>
            <person name="Chan C."/>
        </authorList>
    </citation>
    <scope>NUCLEOTIDE SEQUENCE [LARGE SCALE GENOMIC DNA]</scope>
</reference>
<evidence type="ECO:0000313" key="5">
    <source>
        <dbReference type="Proteomes" id="UP001152797"/>
    </source>
</evidence>
<dbReference type="PANTHER" id="PTHR48050:SF13">
    <property type="entry name" value="STEROL 3-BETA-GLUCOSYLTRANSFERASE UGT80A2"/>
    <property type="match status" value="1"/>
</dbReference>
<dbReference type="Proteomes" id="UP001152797">
    <property type="component" value="Unassembled WGS sequence"/>
</dbReference>
<dbReference type="InterPro" id="IPR050426">
    <property type="entry name" value="Glycosyltransferase_28"/>
</dbReference>
<evidence type="ECO:0000256" key="1">
    <source>
        <dbReference type="SAM" id="MobiDB-lite"/>
    </source>
</evidence>
<reference evidence="2" key="1">
    <citation type="submission" date="2022-10" db="EMBL/GenBank/DDBJ databases">
        <authorList>
            <person name="Chen Y."/>
            <person name="Dougan E. K."/>
            <person name="Chan C."/>
            <person name="Rhodes N."/>
            <person name="Thang M."/>
        </authorList>
    </citation>
    <scope>NUCLEOTIDE SEQUENCE</scope>
</reference>
<keyword evidence="5" id="KW-1185">Reference proteome</keyword>
<name>A0A9P1DBV8_9DINO</name>
<evidence type="ECO:0000313" key="2">
    <source>
        <dbReference type="EMBL" id="CAI4006199.1"/>
    </source>
</evidence>
<dbReference type="EMBL" id="CAMXCT020003779">
    <property type="protein sequence ID" value="CAL1159574.1"/>
    <property type="molecule type" value="Genomic_DNA"/>
</dbReference>
<dbReference type="SUPFAM" id="SSF53756">
    <property type="entry name" value="UDP-Glycosyltransferase/glycogen phosphorylase"/>
    <property type="match status" value="1"/>
</dbReference>